<sequence length="158" mass="17440">MTTLPTELTGRLQTSQQSLCRCFNIDVKHPRIFTGPADALFGFSVLQHESNGEKSSWGEKTFTPEMTVQHSCVNWFYWAVGPIQGRPSTVASLNSCPTVKVMWVVRTVVEVLMDSFSPSCVISTNGLEAAFTAINRSILFTPRKTHTRFNGPAGPSEV</sequence>
<dbReference type="AlphaFoldDB" id="A0A4Z2ISX4"/>
<dbReference type="InterPro" id="IPR028994">
    <property type="entry name" value="Integrin_alpha_N"/>
</dbReference>
<gene>
    <name evidence="1" type="primary">ITGA10_0</name>
    <name evidence="1" type="ORF">EYF80_008612</name>
</gene>
<reference evidence="1 2" key="1">
    <citation type="submission" date="2019-03" db="EMBL/GenBank/DDBJ databases">
        <title>First draft genome of Liparis tanakae, snailfish: a comprehensive survey of snailfish specific genes.</title>
        <authorList>
            <person name="Kim W."/>
            <person name="Song I."/>
            <person name="Jeong J.-H."/>
            <person name="Kim D."/>
            <person name="Kim S."/>
            <person name="Ryu S."/>
            <person name="Song J.Y."/>
            <person name="Lee S.K."/>
        </authorList>
    </citation>
    <scope>NUCLEOTIDE SEQUENCE [LARGE SCALE GENOMIC DNA]</scope>
    <source>
        <tissue evidence="1">Muscle</tissue>
    </source>
</reference>
<accession>A0A4Z2ISX4</accession>
<dbReference type="Gene3D" id="2.130.10.130">
    <property type="entry name" value="Integrin alpha, N-terminal"/>
    <property type="match status" value="1"/>
</dbReference>
<dbReference type="EMBL" id="SRLO01000049">
    <property type="protein sequence ID" value="TNN80956.1"/>
    <property type="molecule type" value="Genomic_DNA"/>
</dbReference>
<evidence type="ECO:0000313" key="2">
    <source>
        <dbReference type="Proteomes" id="UP000314294"/>
    </source>
</evidence>
<organism evidence="1 2">
    <name type="scientific">Liparis tanakae</name>
    <name type="common">Tanaka's snailfish</name>
    <dbReference type="NCBI Taxonomy" id="230148"/>
    <lineage>
        <taxon>Eukaryota</taxon>
        <taxon>Metazoa</taxon>
        <taxon>Chordata</taxon>
        <taxon>Craniata</taxon>
        <taxon>Vertebrata</taxon>
        <taxon>Euteleostomi</taxon>
        <taxon>Actinopterygii</taxon>
        <taxon>Neopterygii</taxon>
        <taxon>Teleostei</taxon>
        <taxon>Neoteleostei</taxon>
        <taxon>Acanthomorphata</taxon>
        <taxon>Eupercaria</taxon>
        <taxon>Perciformes</taxon>
        <taxon>Cottioidei</taxon>
        <taxon>Cottales</taxon>
        <taxon>Liparidae</taxon>
        <taxon>Liparis</taxon>
    </lineage>
</organism>
<dbReference type="Proteomes" id="UP000314294">
    <property type="component" value="Unassembled WGS sequence"/>
</dbReference>
<evidence type="ECO:0000313" key="1">
    <source>
        <dbReference type="EMBL" id="TNN80956.1"/>
    </source>
</evidence>
<keyword evidence="1" id="KW-0401">Integrin</keyword>
<protein>
    <submittedName>
        <fullName evidence="1">Integrin alpha-10</fullName>
    </submittedName>
</protein>
<name>A0A4Z2ISX4_9TELE</name>
<proteinExistence type="predicted"/>
<dbReference type="GO" id="GO:0007229">
    <property type="term" value="P:integrin-mediated signaling pathway"/>
    <property type="evidence" value="ECO:0007669"/>
    <property type="project" value="UniProtKB-KW"/>
</dbReference>
<dbReference type="OrthoDB" id="5317514at2759"/>
<comment type="caution">
    <text evidence="1">The sequence shown here is derived from an EMBL/GenBank/DDBJ whole genome shotgun (WGS) entry which is preliminary data.</text>
</comment>
<keyword evidence="2" id="KW-1185">Reference proteome</keyword>